<dbReference type="Gene3D" id="3.90.550.10">
    <property type="entry name" value="Spore Coat Polysaccharide Biosynthesis Protein SpsA, Chain A"/>
    <property type="match status" value="1"/>
</dbReference>
<keyword evidence="2" id="KW-0328">Glycosyltransferase</keyword>
<keyword evidence="4 7" id="KW-0812">Transmembrane</keyword>
<organism evidence="9 10">
    <name type="scientific">Solidesulfovibrio magneticus (strain ATCC 700980 / DSM 13731 / RS-1)</name>
    <name type="common">Desulfovibrio magneticus</name>
    <dbReference type="NCBI Taxonomy" id="573370"/>
    <lineage>
        <taxon>Bacteria</taxon>
        <taxon>Pseudomonadati</taxon>
        <taxon>Thermodesulfobacteriota</taxon>
        <taxon>Desulfovibrionia</taxon>
        <taxon>Desulfovibrionales</taxon>
        <taxon>Desulfovibrionaceae</taxon>
        <taxon>Solidesulfovibrio</taxon>
    </lineage>
</organism>
<reference evidence="9 10" key="1">
    <citation type="journal article" date="2009" name="Genome Res.">
        <title>Whole genome sequence of Desulfovibrio magneticus strain RS-1 revealed common gene clusters in magnetotactic bacteria.</title>
        <authorList>
            <person name="Nakazawa H."/>
            <person name="Arakaki A."/>
            <person name="Narita-Yamada S."/>
            <person name="Yashiro I."/>
            <person name="Jinno K."/>
            <person name="Aoki N."/>
            <person name="Tsuruyama A."/>
            <person name="Okamura Y."/>
            <person name="Tanikawa S."/>
            <person name="Fujita N."/>
            <person name="Takeyama H."/>
            <person name="Matsunaga T."/>
        </authorList>
    </citation>
    <scope>NUCLEOTIDE SEQUENCE [LARGE SCALE GENOMIC DNA]</scope>
    <source>
        <strain evidence="10">ATCC 700980 / DSM 13731 / RS-1</strain>
    </source>
</reference>
<feature type="domain" description="Glycosyltransferase 2-like" evidence="8">
    <location>
        <begin position="12"/>
        <end position="182"/>
    </location>
</feature>
<feature type="transmembrane region" description="Helical" evidence="7">
    <location>
        <begin position="282"/>
        <end position="309"/>
    </location>
</feature>
<keyword evidence="6 7" id="KW-0472">Membrane</keyword>
<evidence type="ECO:0000256" key="6">
    <source>
        <dbReference type="ARBA" id="ARBA00023136"/>
    </source>
</evidence>
<dbReference type="GO" id="GO:0016757">
    <property type="term" value="F:glycosyltransferase activity"/>
    <property type="evidence" value="ECO:0007669"/>
    <property type="project" value="UniProtKB-KW"/>
</dbReference>
<sequence length="343" mass="39171">MITKRPTLPYVSVVLSFYNEECVLPELLRRLRAVFREEIARESVRGYELIFVDDASTDNSAAVLNEEYRIHDDVVIVTMSRNFGVSECVLAGMEQAKGELVVYMDADLQDPPEVIPRLLDAWHADPEVEVVYTTRRSRAGEHPLKLLITKWGYRLINSISSIALPVDSGDFKLLSRRVVDELLHLGEVKPYLRALVSWVGFKQIPVYYDREPRLDGAAKTKCPVLSRKVIWGYFDRALISFSDAPLKLCLFLGFSVSFMALLYILVVLVQKVLGWYVPGWPALMAAILLIGGVQLLMIGFIGLYINIIYLESRRRPRYIINRVDAKDNRAKPTDHGRRRRDIA</sequence>
<comment type="subcellular location">
    <subcellularLocation>
        <location evidence="1">Membrane</location>
        <topology evidence="1">Multi-pass membrane protein</topology>
    </subcellularLocation>
</comment>
<gene>
    <name evidence="9" type="ordered locus">DMR_p1_00260</name>
</gene>
<evidence type="ECO:0000259" key="8">
    <source>
        <dbReference type="Pfam" id="PF00535"/>
    </source>
</evidence>
<feature type="transmembrane region" description="Helical" evidence="7">
    <location>
        <begin position="248"/>
        <end position="270"/>
    </location>
</feature>
<dbReference type="RefSeq" id="WP_012750627.1">
    <property type="nucleotide sequence ID" value="NC_012797.1"/>
</dbReference>
<dbReference type="SUPFAM" id="SSF53448">
    <property type="entry name" value="Nucleotide-diphospho-sugar transferases"/>
    <property type="match status" value="1"/>
</dbReference>
<evidence type="ECO:0000256" key="3">
    <source>
        <dbReference type="ARBA" id="ARBA00022679"/>
    </source>
</evidence>
<keyword evidence="3" id="KW-0808">Transferase</keyword>
<dbReference type="AlphaFoldDB" id="C4XUJ1"/>
<evidence type="ECO:0000256" key="5">
    <source>
        <dbReference type="ARBA" id="ARBA00022989"/>
    </source>
</evidence>
<evidence type="ECO:0000256" key="4">
    <source>
        <dbReference type="ARBA" id="ARBA00022692"/>
    </source>
</evidence>
<keyword evidence="5 7" id="KW-1133">Transmembrane helix</keyword>
<dbReference type="InterPro" id="IPR050256">
    <property type="entry name" value="Glycosyltransferase_2"/>
</dbReference>
<keyword evidence="9" id="KW-0614">Plasmid</keyword>
<evidence type="ECO:0000256" key="7">
    <source>
        <dbReference type="SAM" id="Phobius"/>
    </source>
</evidence>
<name>C4XUJ1_SOLM1</name>
<geneLocation type="plasmid" evidence="9 10">
    <name>pDMC1</name>
</geneLocation>
<dbReference type="InterPro" id="IPR029044">
    <property type="entry name" value="Nucleotide-diphossugar_trans"/>
</dbReference>
<dbReference type="HOGENOM" id="CLU_033536_0_1_7"/>
<dbReference type="EMBL" id="AP010905">
    <property type="protein sequence ID" value="BAH73442.1"/>
    <property type="molecule type" value="Genomic_DNA"/>
</dbReference>
<dbReference type="CDD" id="cd04187">
    <property type="entry name" value="DPM1_like_bac"/>
    <property type="match status" value="1"/>
</dbReference>
<dbReference type="PANTHER" id="PTHR48090">
    <property type="entry name" value="UNDECAPRENYL-PHOSPHATE 4-DEOXY-4-FORMAMIDO-L-ARABINOSE TRANSFERASE-RELATED"/>
    <property type="match status" value="1"/>
</dbReference>
<dbReference type="Proteomes" id="UP000009071">
    <property type="component" value="Plasmid pDMC1"/>
</dbReference>
<evidence type="ECO:0000313" key="9">
    <source>
        <dbReference type="EMBL" id="BAH73442.1"/>
    </source>
</evidence>
<proteinExistence type="predicted"/>
<dbReference type="CAZy" id="GT2">
    <property type="family name" value="Glycosyltransferase Family 2"/>
</dbReference>
<keyword evidence="10" id="KW-1185">Reference proteome</keyword>
<evidence type="ECO:0000256" key="1">
    <source>
        <dbReference type="ARBA" id="ARBA00004141"/>
    </source>
</evidence>
<dbReference type="eggNOG" id="COG0463">
    <property type="taxonomic scope" value="Bacteria"/>
</dbReference>
<evidence type="ECO:0000313" key="10">
    <source>
        <dbReference type="Proteomes" id="UP000009071"/>
    </source>
</evidence>
<dbReference type="KEGG" id="dma:DMR_p1_00260"/>
<dbReference type="GO" id="GO:0005886">
    <property type="term" value="C:plasma membrane"/>
    <property type="evidence" value="ECO:0007669"/>
    <property type="project" value="TreeGrafter"/>
</dbReference>
<evidence type="ECO:0000256" key="2">
    <source>
        <dbReference type="ARBA" id="ARBA00022676"/>
    </source>
</evidence>
<dbReference type="OrthoDB" id="9802649at2"/>
<accession>C4XUJ1</accession>
<dbReference type="Pfam" id="PF00535">
    <property type="entry name" value="Glycos_transf_2"/>
    <property type="match status" value="1"/>
</dbReference>
<dbReference type="InterPro" id="IPR001173">
    <property type="entry name" value="Glyco_trans_2-like"/>
</dbReference>
<dbReference type="PANTHER" id="PTHR48090:SF1">
    <property type="entry name" value="PROPHAGE BACTOPRENOL GLUCOSYL TRANSFERASE HOMOLOG"/>
    <property type="match status" value="1"/>
</dbReference>
<protein>
    <submittedName>
        <fullName evidence="9">Glycosyltransferase</fullName>
    </submittedName>
</protein>